<proteinExistence type="predicted"/>
<protein>
    <submittedName>
        <fullName evidence="2">Uncharacterized protein</fullName>
    </submittedName>
</protein>
<keyword evidence="3" id="KW-1185">Reference proteome</keyword>
<sequence>MNNLFKPSYLMSVLTCFILISNSVFAVIIRDNEPIAQGTFVGIEFTAPEDPPSPITDLHFELPFDASLGPSFGSPNIFSYDWDHVVFADTVYNSAGEQIEVTGASQGLIDRDEHGGLLDAFDVFAFCLDFGSEIMPGETITLIIDALFEDAEMIFENYEDLLASLSWSLADGTFVSGSGIKGNVFPPGDIELLQGGLKDGKGGFMPIKVDENDTVRRTFDVSSPATIHLFSVALLVTLLFGLQNKAI</sequence>
<keyword evidence="1" id="KW-1133">Transmembrane helix</keyword>
<organism evidence="2 3">
    <name type="scientific">Aliiglaciecola lipolytica E3</name>
    <dbReference type="NCBI Taxonomy" id="1127673"/>
    <lineage>
        <taxon>Bacteria</taxon>
        <taxon>Pseudomonadati</taxon>
        <taxon>Pseudomonadota</taxon>
        <taxon>Gammaproteobacteria</taxon>
        <taxon>Alteromonadales</taxon>
        <taxon>Alteromonadaceae</taxon>
        <taxon>Aliiglaciecola</taxon>
    </lineage>
</organism>
<dbReference type="RefSeq" id="WP_008842619.1">
    <property type="nucleotide sequence ID" value="NZ_BAEN01000004.1"/>
</dbReference>
<evidence type="ECO:0000313" key="2">
    <source>
        <dbReference type="EMBL" id="GAC12799.1"/>
    </source>
</evidence>
<accession>K6WWK3</accession>
<dbReference type="Proteomes" id="UP000006334">
    <property type="component" value="Unassembled WGS sequence"/>
</dbReference>
<name>K6WWK3_9ALTE</name>
<evidence type="ECO:0000256" key="1">
    <source>
        <dbReference type="SAM" id="Phobius"/>
    </source>
</evidence>
<dbReference type="EMBL" id="BAEN01000004">
    <property type="protein sequence ID" value="GAC12799.1"/>
    <property type="molecule type" value="Genomic_DNA"/>
</dbReference>
<dbReference type="AlphaFoldDB" id="K6WWK3"/>
<keyword evidence="1" id="KW-0472">Membrane</keyword>
<gene>
    <name evidence="2" type="ORF">GLIP_0144</name>
</gene>
<feature type="transmembrane region" description="Helical" evidence="1">
    <location>
        <begin position="225"/>
        <end position="242"/>
    </location>
</feature>
<evidence type="ECO:0000313" key="3">
    <source>
        <dbReference type="Proteomes" id="UP000006334"/>
    </source>
</evidence>
<comment type="caution">
    <text evidence="2">The sequence shown here is derived from an EMBL/GenBank/DDBJ whole genome shotgun (WGS) entry which is preliminary data.</text>
</comment>
<keyword evidence="1" id="KW-0812">Transmembrane</keyword>
<reference evidence="2 3" key="1">
    <citation type="journal article" date="2017" name="Antonie Van Leeuwenhoek">
        <title>Rhizobium rhizosphaerae sp. nov., a novel species isolated from rice rhizosphere.</title>
        <authorList>
            <person name="Zhao J.J."/>
            <person name="Zhang J."/>
            <person name="Zhang R.J."/>
            <person name="Zhang C.W."/>
            <person name="Yin H.Q."/>
            <person name="Zhang X.X."/>
        </authorList>
    </citation>
    <scope>NUCLEOTIDE SEQUENCE [LARGE SCALE GENOMIC DNA]</scope>
    <source>
        <strain evidence="2 3">E3</strain>
    </source>
</reference>